<dbReference type="PATRIC" id="fig|1263870.3.peg.5946"/>
<evidence type="ECO:0000313" key="2">
    <source>
        <dbReference type="Proteomes" id="UP000011885"/>
    </source>
</evidence>
<dbReference type="SUPFAM" id="SSF52540">
    <property type="entry name" value="P-loop containing nucleoside triphosphate hydrolases"/>
    <property type="match status" value="1"/>
</dbReference>
<dbReference type="EMBL" id="ANOH01000398">
    <property type="protein sequence ID" value="EMI52946.1"/>
    <property type="molecule type" value="Genomic_DNA"/>
</dbReference>
<accession>M5U511</accession>
<comment type="caution">
    <text evidence="1">The sequence shown here is derived from an EMBL/GenBank/DDBJ whole genome shotgun (WGS) entry which is preliminary data.</text>
</comment>
<sequence length="221" mass="24969">MNAPPNLADLRNRAHRIEGKRDELVSRQAKVTEQLQEQNRFLAIADDVTNALEKLGNDVFQRQLTLIENTMTKALQEVLEQDIHFKANASFSRGAASVEFSILRGENTEDIMKGQGGSVANVVSVGLRMLAITTLDERRHRKFLVLDEQDCWLHPDLVPKLTRIVQEAGTALGFQVLMISHHDVNHFIRHADRVYRLSPDRGEGVGIEEIEADSPVEKDER</sequence>
<dbReference type="OrthoDB" id="7069379at2"/>
<reference evidence="1 2" key="1">
    <citation type="journal article" date="2013" name="Mar. Genomics">
        <title>Expression of sulfatases in Rhodopirellula baltica and the diversity of sulfatases in the genus Rhodopirellula.</title>
        <authorList>
            <person name="Wegner C.E."/>
            <person name="Richter-Heitmann T."/>
            <person name="Klindworth A."/>
            <person name="Klockow C."/>
            <person name="Richter M."/>
            <person name="Achstetter T."/>
            <person name="Glockner F.O."/>
            <person name="Harder J."/>
        </authorList>
    </citation>
    <scope>NUCLEOTIDE SEQUENCE [LARGE SCALE GENOMIC DNA]</scope>
    <source>
        <strain evidence="1 2">SM41</strain>
    </source>
</reference>
<name>M5U511_9BACT</name>
<organism evidence="1 2">
    <name type="scientific">Rhodopirellula sallentina SM41</name>
    <dbReference type="NCBI Taxonomy" id="1263870"/>
    <lineage>
        <taxon>Bacteria</taxon>
        <taxon>Pseudomonadati</taxon>
        <taxon>Planctomycetota</taxon>
        <taxon>Planctomycetia</taxon>
        <taxon>Pirellulales</taxon>
        <taxon>Pirellulaceae</taxon>
        <taxon>Rhodopirellula</taxon>
    </lineage>
</organism>
<protein>
    <submittedName>
        <fullName evidence="1">Uncharacterized protein</fullName>
    </submittedName>
</protein>
<dbReference type="Gene3D" id="3.40.50.300">
    <property type="entry name" value="P-loop containing nucleotide triphosphate hydrolases"/>
    <property type="match status" value="1"/>
</dbReference>
<gene>
    <name evidence="1" type="ORF">RSSM_05615</name>
</gene>
<dbReference type="RefSeq" id="WP_008686646.1">
    <property type="nucleotide sequence ID" value="NZ_ANOH01000398.1"/>
</dbReference>
<evidence type="ECO:0000313" key="1">
    <source>
        <dbReference type="EMBL" id="EMI52946.1"/>
    </source>
</evidence>
<proteinExistence type="predicted"/>
<dbReference type="AlphaFoldDB" id="M5U511"/>
<keyword evidence="2" id="KW-1185">Reference proteome</keyword>
<dbReference type="Proteomes" id="UP000011885">
    <property type="component" value="Unassembled WGS sequence"/>
</dbReference>
<dbReference type="InterPro" id="IPR027417">
    <property type="entry name" value="P-loop_NTPase"/>
</dbReference>